<dbReference type="PANTHER" id="PTHR43280:SF28">
    <property type="entry name" value="HTH-TYPE TRANSCRIPTIONAL ACTIVATOR RHAS"/>
    <property type="match status" value="1"/>
</dbReference>
<keyword evidence="1" id="KW-0238">DNA-binding</keyword>
<sequence length="367" mass="43258">MKEVTKLALFNTIEKAAAVKKSSNEQQFHQEYVNYSPEKNRGVTYETNGYSSTEVLWDKVLRIPSSYFMTIESCAPKEEGYELCTYVPSKLPILQKCGLFESQQEDTRLHRHDYFEMIYVYKGKRATQVEDQEVILKEKEICIFDMQCAHLDIRMRSEGTAFYCCFTNKLIDNYFLEHLNNRRIRDFLGRKDADKSGASYLKLKADPKMAEKIEQDFDAVFQELEKSEPGYDRMAQIYTMRIFNNLNSGMESDVVVFPKRLRGTKLFQAVSRYISSHIADVSLESLCSQFHYQADYYNRLIKKNTGLTYSEYVHQFRMEKAKNLLVNTEMTVQEIMRYLGYLSHAYFYKSFQQETGMTPTEYRNHKK</sequence>
<comment type="caution">
    <text evidence="3">The sequence shown here is derived from an EMBL/GenBank/DDBJ whole genome shotgun (WGS) entry which is preliminary data.</text>
</comment>
<proteinExistence type="predicted"/>
<evidence type="ECO:0000259" key="2">
    <source>
        <dbReference type="PROSITE" id="PS01124"/>
    </source>
</evidence>
<dbReference type="InterPro" id="IPR018060">
    <property type="entry name" value="HTH_AraC"/>
</dbReference>
<gene>
    <name evidence="3" type="ORF">HGO97_005420</name>
</gene>
<evidence type="ECO:0000256" key="1">
    <source>
        <dbReference type="ARBA" id="ARBA00023125"/>
    </source>
</evidence>
<dbReference type="Pfam" id="PF12833">
    <property type="entry name" value="HTH_18"/>
    <property type="match status" value="1"/>
</dbReference>
<organism evidence="3 4">
    <name type="scientific">Faecalicatena faecalis</name>
    <dbReference type="NCBI Taxonomy" id="2726362"/>
    <lineage>
        <taxon>Bacteria</taxon>
        <taxon>Bacillati</taxon>
        <taxon>Bacillota</taxon>
        <taxon>Clostridia</taxon>
        <taxon>Lachnospirales</taxon>
        <taxon>Lachnospiraceae</taxon>
        <taxon>Faecalicatena</taxon>
    </lineage>
</organism>
<reference evidence="3 4" key="1">
    <citation type="submission" date="2021-06" db="EMBL/GenBank/DDBJ databases">
        <title>Faecalicatena sp. nov. isolated from porcine feces.</title>
        <authorList>
            <person name="Oh B.S."/>
            <person name="Lee J.H."/>
        </authorList>
    </citation>
    <scope>NUCLEOTIDE SEQUENCE [LARGE SCALE GENOMIC DNA]</scope>
    <source>
        <strain evidence="3 4">AGMB00832</strain>
    </source>
</reference>
<protein>
    <submittedName>
        <fullName evidence="3">AraC family transcriptional regulator</fullName>
    </submittedName>
</protein>
<accession>A0ABS6D0Z0</accession>
<dbReference type="PROSITE" id="PS01124">
    <property type="entry name" value="HTH_ARAC_FAMILY_2"/>
    <property type="match status" value="1"/>
</dbReference>
<keyword evidence="4" id="KW-1185">Reference proteome</keyword>
<dbReference type="Proteomes" id="UP000723714">
    <property type="component" value="Unassembled WGS sequence"/>
</dbReference>
<evidence type="ECO:0000313" key="4">
    <source>
        <dbReference type="Proteomes" id="UP000723714"/>
    </source>
</evidence>
<name>A0ABS6D0Z0_9FIRM</name>
<dbReference type="EMBL" id="JABACJ020000003">
    <property type="protein sequence ID" value="MBU3875255.1"/>
    <property type="molecule type" value="Genomic_DNA"/>
</dbReference>
<dbReference type="RefSeq" id="WP_216240159.1">
    <property type="nucleotide sequence ID" value="NZ_JABACJ020000003.1"/>
</dbReference>
<dbReference type="PANTHER" id="PTHR43280">
    <property type="entry name" value="ARAC-FAMILY TRANSCRIPTIONAL REGULATOR"/>
    <property type="match status" value="1"/>
</dbReference>
<dbReference type="SMART" id="SM00342">
    <property type="entry name" value="HTH_ARAC"/>
    <property type="match status" value="1"/>
</dbReference>
<feature type="domain" description="HTH araC/xylS-type" evidence="2">
    <location>
        <begin position="268"/>
        <end position="365"/>
    </location>
</feature>
<evidence type="ECO:0000313" key="3">
    <source>
        <dbReference type="EMBL" id="MBU3875255.1"/>
    </source>
</evidence>